<evidence type="ECO:0000259" key="6">
    <source>
        <dbReference type="Pfam" id="PF04932"/>
    </source>
</evidence>
<evidence type="ECO:0000256" key="1">
    <source>
        <dbReference type="ARBA" id="ARBA00004141"/>
    </source>
</evidence>
<organism evidence="7 8">
    <name type="scientific">Deefgea tanakiae</name>
    <dbReference type="NCBI Taxonomy" id="2865840"/>
    <lineage>
        <taxon>Bacteria</taxon>
        <taxon>Pseudomonadati</taxon>
        <taxon>Pseudomonadota</taxon>
        <taxon>Betaproteobacteria</taxon>
        <taxon>Neisseriales</taxon>
        <taxon>Chitinibacteraceae</taxon>
        <taxon>Deefgea</taxon>
    </lineage>
</organism>
<feature type="transmembrane region" description="Helical" evidence="5">
    <location>
        <begin position="346"/>
        <end position="368"/>
    </location>
</feature>
<evidence type="ECO:0000313" key="8">
    <source>
        <dbReference type="Proteomes" id="UP000825679"/>
    </source>
</evidence>
<feature type="transmembrane region" description="Helical" evidence="5">
    <location>
        <begin position="106"/>
        <end position="130"/>
    </location>
</feature>
<keyword evidence="2 5" id="KW-0812">Transmembrane</keyword>
<sequence length="402" mass="44045">MPNKNIDVMWLLAAILGFALPVSTALTNVMVPLCGLIGLYLGRHDLLALIRRYPLLALPLMIWLALGIGAILSPAPDAWSYFAKYKKLIFAPLIALFFIKGSSKSIQYAIAGFLLGNLGILFLSTFVWWTGQQVFFGFELRPASAISKNAIAQSLLMAFSGVMWLGVGMYRRKWLIVCFALAAWHIANIFLMSPQRTGYMSVVLMLACWGWFYLQKQWRIAFAGILLLGLGAVFSTHNTAEFRIKQGMGEVKACVDAIKKASNASQFCFTSGGARTYLYLTAADRIEASPLGHGTGNVRINIGDVEFSNPHNEYLLQGLQTGVFGMVLFAAMLVMAFLLALKLPKIWRALAVGAIVSYMVCSLFNSLLMDITEGNTLIVILALIVAAHALLVVGAEKSETHD</sequence>
<dbReference type="PANTHER" id="PTHR37422:SF13">
    <property type="entry name" value="LIPOPOLYSACCHARIDE BIOSYNTHESIS PROTEIN PA4999-RELATED"/>
    <property type="match status" value="1"/>
</dbReference>
<feature type="transmembrane region" description="Helical" evidence="5">
    <location>
        <begin position="150"/>
        <end position="167"/>
    </location>
</feature>
<evidence type="ECO:0000256" key="5">
    <source>
        <dbReference type="SAM" id="Phobius"/>
    </source>
</evidence>
<dbReference type="Pfam" id="PF04932">
    <property type="entry name" value="Wzy_C"/>
    <property type="match status" value="1"/>
</dbReference>
<comment type="subcellular location">
    <subcellularLocation>
        <location evidence="1">Membrane</location>
        <topology evidence="1">Multi-pass membrane protein</topology>
    </subcellularLocation>
</comment>
<keyword evidence="8" id="KW-1185">Reference proteome</keyword>
<keyword evidence="4 5" id="KW-0472">Membrane</keyword>
<evidence type="ECO:0000313" key="7">
    <source>
        <dbReference type="EMBL" id="QZA77831.1"/>
    </source>
</evidence>
<feature type="transmembrane region" description="Helical" evidence="5">
    <location>
        <begin position="174"/>
        <end position="191"/>
    </location>
</feature>
<feature type="transmembrane region" description="Helical" evidence="5">
    <location>
        <begin position="78"/>
        <end position="99"/>
    </location>
</feature>
<accession>A0ABX8Z5K1</accession>
<feature type="transmembrane region" description="Helical" evidence="5">
    <location>
        <begin position="53"/>
        <end position="72"/>
    </location>
</feature>
<reference evidence="7 8" key="1">
    <citation type="submission" date="2021-08" db="EMBL/GenBank/DDBJ databases">
        <title>complete genome sequencing of Deefgea sp. D25.</title>
        <authorList>
            <person name="Bae J.-W."/>
            <person name="Gim D.-H."/>
        </authorList>
    </citation>
    <scope>NUCLEOTIDE SEQUENCE [LARGE SCALE GENOMIC DNA]</scope>
    <source>
        <strain evidence="7 8">D25</strain>
    </source>
</reference>
<evidence type="ECO:0000256" key="3">
    <source>
        <dbReference type="ARBA" id="ARBA00022989"/>
    </source>
</evidence>
<protein>
    <submittedName>
        <fullName evidence="7">O-antigen ligase family protein</fullName>
    </submittedName>
</protein>
<feature type="transmembrane region" description="Helical" evidence="5">
    <location>
        <begin position="12"/>
        <end position="41"/>
    </location>
</feature>
<feature type="domain" description="O-antigen ligase-related" evidence="6">
    <location>
        <begin position="182"/>
        <end position="330"/>
    </location>
</feature>
<dbReference type="InterPro" id="IPR007016">
    <property type="entry name" value="O-antigen_ligase-rel_domated"/>
</dbReference>
<feature type="transmembrane region" description="Helical" evidence="5">
    <location>
        <begin position="374"/>
        <end position="395"/>
    </location>
</feature>
<dbReference type="PANTHER" id="PTHR37422">
    <property type="entry name" value="TEICHURONIC ACID BIOSYNTHESIS PROTEIN TUAE"/>
    <property type="match status" value="1"/>
</dbReference>
<name>A0ABX8Z5K1_9NEIS</name>
<dbReference type="Proteomes" id="UP000825679">
    <property type="component" value="Chromosome"/>
</dbReference>
<dbReference type="InterPro" id="IPR051533">
    <property type="entry name" value="WaaL-like"/>
</dbReference>
<dbReference type="EMBL" id="CP081150">
    <property type="protein sequence ID" value="QZA77831.1"/>
    <property type="molecule type" value="Genomic_DNA"/>
</dbReference>
<keyword evidence="3 5" id="KW-1133">Transmembrane helix</keyword>
<feature type="transmembrane region" description="Helical" evidence="5">
    <location>
        <begin position="314"/>
        <end position="339"/>
    </location>
</feature>
<evidence type="ECO:0000256" key="4">
    <source>
        <dbReference type="ARBA" id="ARBA00023136"/>
    </source>
</evidence>
<proteinExistence type="predicted"/>
<feature type="transmembrane region" description="Helical" evidence="5">
    <location>
        <begin position="221"/>
        <end position="240"/>
    </location>
</feature>
<keyword evidence="7" id="KW-0436">Ligase</keyword>
<feature type="transmembrane region" description="Helical" evidence="5">
    <location>
        <begin position="197"/>
        <end position="214"/>
    </location>
</feature>
<evidence type="ECO:0000256" key="2">
    <source>
        <dbReference type="ARBA" id="ARBA00022692"/>
    </source>
</evidence>
<gene>
    <name evidence="7" type="ORF">K4H28_16445</name>
</gene>
<dbReference type="GO" id="GO:0016874">
    <property type="term" value="F:ligase activity"/>
    <property type="evidence" value="ECO:0007669"/>
    <property type="project" value="UniProtKB-KW"/>
</dbReference>
<dbReference type="RefSeq" id="WP_221006210.1">
    <property type="nucleotide sequence ID" value="NZ_CP081150.1"/>
</dbReference>